<dbReference type="OrthoDB" id="4983at2759"/>
<proteinExistence type="inferred from homology"/>
<name>A0A6A6GZ37_VIRVR</name>
<reference evidence="2" key="1">
    <citation type="journal article" date="2020" name="Stud. Mycol.">
        <title>101 Dothideomycetes genomes: a test case for predicting lifestyles and emergence of pathogens.</title>
        <authorList>
            <person name="Haridas S."/>
            <person name="Albert R."/>
            <person name="Binder M."/>
            <person name="Bloem J."/>
            <person name="Labutti K."/>
            <person name="Salamov A."/>
            <person name="Andreopoulos B."/>
            <person name="Baker S."/>
            <person name="Barry K."/>
            <person name="Bills G."/>
            <person name="Bluhm B."/>
            <person name="Cannon C."/>
            <person name="Castanera R."/>
            <person name="Culley D."/>
            <person name="Daum C."/>
            <person name="Ezra D."/>
            <person name="Gonzalez J."/>
            <person name="Henrissat B."/>
            <person name="Kuo A."/>
            <person name="Liang C."/>
            <person name="Lipzen A."/>
            <person name="Lutzoni F."/>
            <person name="Magnuson J."/>
            <person name="Mondo S."/>
            <person name="Nolan M."/>
            <person name="Ohm R."/>
            <person name="Pangilinan J."/>
            <person name="Park H.-J."/>
            <person name="Ramirez L."/>
            <person name="Alfaro M."/>
            <person name="Sun H."/>
            <person name="Tritt A."/>
            <person name="Yoshinaga Y."/>
            <person name="Zwiers L.-H."/>
            <person name="Turgeon B."/>
            <person name="Goodwin S."/>
            <person name="Spatafora J."/>
            <person name="Crous P."/>
            <person name="Grigoriev I."/>
        </authorList>
    </citation>
    <scope>NUCLEOTIDE SEQUENCE</scope>
    <source>
        <strain evidence="2">Tuck. ex Michener</strain>
    </source>
</reference>
<dbReference type="EMBL" id="ML991834">
    <property type="protein sequence ID" value="KAF2230909.1"/>
    <property type="molecule type" value="Genomic_DNA"/>
</dbReference>
<evidence type="ECO:0000313" key="2">
    <source>
        <dbReference type="EMBL" id="KAF2230909.1"/>
    </source>
</evidence>
<dbReference type="Pfam" id="PF01722">
    <property type="entry name" value="BolA"/>
    <property type="match status" value="1"/>
</dbReference>
<dbReference type="PIRSF" id="PIRSF003113">
    <property type="entry name" value="BolA"/>
    <property type="match status" value="1"/>
</dbReference>
<keyword evidence="3" id="KW-1185">Reference proteome</keyword>
<dbReference type="Gene3D" id="3.10.20.90">
    <property type="entry name" value="Phosphatidylinositol 3-kinase Catalytic Subunit, Chain A, domain 1"/>
    <property type="match status" value="1"/>
</dbReference>
<dbReference type="GO" id="GO:0051537">
    <property type="term" value="F:2 iron, 2 sulfur cluster binding"/>
    <property type="evidence" value="ECO:0007669"/>
    <property type="project" value="InterPro"/>
</dbReference>
<evidence type="ECO:0000256" key="1">
    <source>
        <dbReference type="RuleBase" id="RU003860"/>
    </source>
</evidence>
<dbReference type="InterPro" id="IPR036065">
    <property type="entry name" value="BolA-like_sf"/>
</dbReference>
<dbReference type="InterPro" id="IPR002634">
    <property type="entry name" value="BolA"/>
</dbReference>
<dbReference type="Proteomes" id="UP000800092">
    <property type="component" value="Unassembled WGS sequence"/>
</dbReference>
<sequence length="102" mass="11334">MSARTDAEASRNQAVTGITPDTLRVKLVEKLEAQHVQIEDLSGGCGQMFEAIIVSPQFAKKTTLARHRLVNGTLKDEIAAIHAWTPKCFTPEEWEKKKVETS</sequence>
<dbReference type="GO" id="GO:0005829">
    <property type="term" value="C:cytosol"/>
    <property type="evidence" value="ECO:0007669"/>
    <property type="project" value="TreeGrafter"/>
</dbReference>
<evidence type="ECO:0000313" key="3">
    <source>
        <dbReference type="Proteomes" id="UP000800092"/>
    </source>
</evidence>
<comment type="similarity">
    <text evidence="1">Belongs to the BolA/IbaG family.</text>
</comment>
<dbReference type="AlphaFoldDB" id="A0A6A6GZ37"/>
<dbReference type="InterPro" id="IPR045115">
    <property type="entry name" value="BOL2"/>
</dbReference>
<accession>A0A6A6GZ37</accession>
<dbReference type="SUPFAM" id="SSF82657">
    <property type="entry name" value="BolA-like"/>
    <property type="match status" value="1"/>
</dbReference>
<dbReference type="PANTHER" id="PTHR12735:SF27">
    <property type="entry name" value="BOLA-LIKE PROTEIN 2"/>
    <property type="match status" value="1"/>
</dbReference>
<gene>
    <name evidence="2" type="ORF">EV356DRAFT_453037</name>
</gene>
<dbReference type="PANTHER" id="PTHR12735">
    <property type="entry name" value="BOLA-LIKE PROTEIN-RELATED"/>
    <property type="match status" value="1"/>
</dbReference>
<dbReference type="GO" id="GO:0051604">
    <property type="term" value="P:protein maturation"/>
    <property type="evidence" value="ECO:0007669"/>
    <property type="project" value="InterPro"/>
</dbReference>
<protein>
    <submittedName>
        <fullName evidence="2">Bola-like protein</fullName>
    </submittedName>
</protein>
<organism evidence="2 3">
    <name type="scientific">Viridothelium virens</name>
    <name type="common">Speckled blister lichen</name>
    <name type="synonym">Trypethelium virens</name>
    <dbReference type="NCBI Taxonomy" id="1048519"/>
    <lineage>
        <taxon>Eukaryota</taxon>
        <taxon>Fungi</taxon>
        <taxon>Dikarya</taxon>
        <taxon>Ascomycota</taxon>
        <taxon>Pezizomycotina</taxon>
        <taxon>Dothideomycetes</taxon>
        <taxon>Dothideomycetes incertae sedis</taxon>
        <taxon>Trypetheliales</taxon>
        <taxon>Trypetheliaceae</taxon>
        <taxon>Viridothelium</taxon>
    </lineage>
</organism>
<dbReference type="GO" id="GO:0005634">
    <property type="term" value="C:nucleus"/>
    <property type="evidence" value="ECO:0007669"/>
    <property type="project" value="TreeGrafter"/>
</dbReference>
<dbReference type="GO" id="GO:0006879">
    <property type="term" value="P:intracellular iron ion homeostasis"/>
    <property type="evidence" value="ECO:0007669"/>
    <property type="project" value="InterPro"/>
</dbReference>